<dbReference type="PANTHER" id="PTHR46508:SF2">
    <property type="entry name" value="INCREASED DNA METHYLATION 1"/>
    <property type="match status" value="1"/>
</dbReference>
<dbReference type="Proteomes" id="UP000594263">
    <property type="component" value="Unplaced"/>
</dbReference>
<reference evidence="2" key="1">
    <citation type="submission" date="2021-01" db="UniProtKB">
        <authorList>
            <consortium name="EnsemblPlants"/>
        </authorList>
    </citation>
    <scope>IDENTIFICATION</scope>
</reference>
<dbReference type="Pfam" id="PF23209">
    <property type="entry name" value="IDM1_C"/>
    <property type="match status" value="1"/>
</dbReference>
<dbReference type="PANTHER" id="PTHR46508">
    <property type="entry name" value="PHD FINGER FAMILY PROTEIN"/>
    <property type="match status" value="1"/>
</dbReference>
<dbReference type="InterPro" id="IPR056511">
    <property type="entry name" value="IDM1_C"/>
</dbReference>
<accession>A0A7N0VH05</accession>
<dbReference type="EnsemblPlants" id="Kaladp0809s0005.1.v1.1">
    <property type="protein sequence ID" value="Kaladp0809s0005.1.v1.1"/>
    <property type="gene ID" value="Kaladp0809s0005.v1.1"/>
</dbReference>
<evidence type="ECO:0000259" key="1">
    <source>
        <dbReference type="Pfam" id="PF23209"/>
    </source>
</evidence>
<dbReference type="AlphaFoldDB" id="A0A7N0VH05"/>
<name>A0A7N0VH05_KALFE</name>
<sequence length="48" mass="5595">MSDPRTGIDMIPHMVYNCRSNFTRLDFHGFYTVVLEKDDILTSMASIR</sequence>
<organism evidence="2 3">
    <name type="scientific">Kalanchoe fedtschenkoi</name>
    <name type="common">Lavender scallops</name>
    <name type="synonym">South American air plant</name>
    <dbReference type="NCBI Taxonomy" id="63787"/>
    <lineage>
        <taxon>Eukaryota</taxon>
        <taxon>Viridiplantae</taxon>
        <taxon>Streptophyta</taxon>
        <taxon>Embryophyta</taxon>
        <taxon>Tracheophyta</taxon>
        <taxon>Spermatophyta</taxon>
        <taxon>Magnoliopsida</taxon>
        <taxon>eudicotyledons</taxon>
        <taxon>Gunneridae</taxon>
        <taxon>Pentapetalae</taxon>
        <taxon>Saxifragales</taxon>
        <taxon>Crassulaceae</taxon>
        <taxon>Kalanchoe</taxon>
    </lineage>
</organism>
<proteinExistence type="predicted"/>
<protein>
    <recommendedName>
        <fullName evidence="1">Increased DNA methylation 1 C-terminal domain-containing protein</fullName>
    </recommendedName>
</protein>
<dbReference type="Gramene" id="Kaladp0809s0005.1.v1.1">
    <property type="protein sequence ID" value="Kaladp0809s0005.1.v1.1"/>
    <property type="gene ID" value="Kaladp0809s0005.v1.1"/>
</dbReference>
<feature type="domain" description="Increased DNA methylation 1 C-terminal" evidence="1">
    <location>
        <begin position="1"/>
        <end position="48"/>
    </location>
</feature>
<evidence type="ECO:0000313" key="3">
    <source>
        <dbReference type="Proteomes" id="UP000594263"/>
    </source>
</evidence>
<evidence type="ECO:0000313" key="2">
    <source>
        <dbReference type="EnsemblPlants" id="Kaladp0809s0005.1.v1.1"/>
    </source>
</evidence>
<keyword evidence="3" id="KW-1185">Reference proteome</keyword>